<dbReference type="EMBL" id="APOM01000009">
    <property type="protein sequence ID" value="ENU37334.1"/>
    <property type="molecule type" value="Genomic_DNA"/>
</dbReference>
<evidence type="ECO:0000313" key="1">
    <source>
        <dbReference type="EMBL" id="ENU37334.1"/>
    </source>
</evidence>
<dbReference type="HOGENOM" id="CLU_2327514_0_0_6"/>
<name>N8RUV5_9GAMM</name>
<comment type="caution">
    <text evidence="1">The sequence shown here is derived from an EMBL/GenBank/DDBJ whole genome shotgun (WGS) entry which is preliminary data.</text>
</comment>
<protein>
    <submittedName>
        <fullName evidence="1">Uncharacterized protein</fullName>
    </submittedName>
</protein>
<gene>
    <name evidence="1" type="ORF">F988_00426</name>
</gene>
<evidence type="ECO:0000313" key="2">
    <source>
        <dbReference type="Proteomes" id="UP000023776"/>
    </source>
</evidence>
<accession>N8RUV5</accession>
<keyword evidence="2" id="KW-1185">Reference proteome</keyword>
<dbReference type="PATRIC" id="fig|981333.9.peg.416"/>
<sequence>MSPHLTFHYVQPSEYAKDHQDYEVHDSFIVHGSNRYVKEVAEICETHQTYEADPEIESKFLEFRKREQKGFPEQIFFDLMHMRYNPKAHLLFIKMHDN</sequence>
<dbReference type="Proteomes" id="UP000023776">
    <property type="component" value="Unassembled WGS sequence"/>
</dbReference>
<organism evidence="1 2">
    <name type="scientific">Acinetobacter parvus DSM 16617 = CIP 108168</name>
    <dbReference type="NCBI Taxonomy" id="981333"/>
    <lineage>
        <taxon>Bacteria</taxon>
        <taxon>Pseudomonadati</taxon>
        <taxon>Pseudomonadota</taxon>
        <taxon>Gammaproteobacteria</taxon>
        <taxon>Moraxellales</taxon>
        <taxon>Moraxellaceae</taxon>
        <taxon>Acinetobacter</taxon>
    </lineage>
</organism>
<dbReference type="AlphaFoldDB" id="N8RUV5"/>
<proteinExistence type="predicted"/>
<reference evidence="1 2" key="1">
    <citation type="submission" date="2013-02" db="EMBL/GenBank/DDBJ databases">
        <title>The Genome Sequence of Acinetobacter parvus CIP 108168.</title>
        <authorList>
            <consortium name="The Broad Institute Genome Sequencing Platform"/>
            <consortium name="The Broad Institute Genome Sequencing Center for Infectious Disease"/>
            <person name="Cerqueira G."/>
            <person name="Feldgarden M."/>
            <person name="Courvalin P."/>
            <person name="Perichon B."/>
            <person name="Grillot-Courvalin C."/>
            <person name="Clermont D."/>
            <person name="Rocha E."/>
            <person name="Yoon E.-J."/>
            <person name="Nemec A."/>
            <person name="Walker B."/>
            <person name="Young S.K."/>
            <person name="Zeng Q."/>
            <person name="Gargeya S."/>
            <person name="Fitzgerald M."/>
            <person name="Haas B."/>
            <person name="Abouelleil A."/>
            <person name="Alvarado L."/>
            <person name="Arachchi H.M."/>
            <person name="Berlin A.M."/>
            <person name="Chapman S.B."/>
            <person name="Dewar J."/>
            <person name="Goldberg J."/>
            <person name="Griggs A."/>
            <person name="Gujja S."/>
            <person name="Hansen M."/>
            <person name="Howarth C."/>
            <person name="Imamovic A."/>
            <person name="Larimer J."/>
            <person name="McCowan C."/>
            <person name="Murphy C."/>
            <person name="Neiman D."/>
            <person name="Pearson M."/>
            <person name="Priest M."/>
            <person name="Roberts A."/>
            <person name="Saif S."/>
            <person name="Shea T."/>
            <person name="Sisk P."/>
            <person name="Sykes S."/>
            <person name="Wortman J."/>
            <person name="Nusbaum C."/>
            <person name="Birren B."/>
        </authorList>
    </citation>
    <scope>NUCLEOTIDE SEQUENCE [LARGE SCALE GENOMIC DNA]</scope>
    <source>
        <strain evidence="1 2">CIP 108168</strain>
    </source>
</reference>